<dbReference type="GO" id="GO:0022857">
    <property type="term" value="F:transmembrane transporter activity"/>
    <property type="evidence" value="ECO:0007669"/>
    <property type="project" value="InterPro"/>
</dbReference>
<keyword evidence="3 6" id="KW-0812">Transmembrane</keyword>
<feature type="compositionally biased region" description="Polar residues" evidence="7">
    <location>
        <begin position="368"/>
        <end position="386"/>
    </location>
</feature>
<feature type="transmembrane region" description="Helical" evidence="6">
    <location>
        <begin position="44"/>
        <end position="64"/>
    </location>
</feature>
<feature type="transmembrane region" description="Helical" evidence="6">
    <location>
        <begin position="284"/>
        <end position="305"/>
    </location>
</feature>
<dbReference type="Proteomes" id="UP001163823">
    <property type="component" value="Chromosome 12"/>
</dbReference>
<dbReference type="AlphaFoldDB" id="A0AAD7L2S7"/>
<evidence type="ECO:0000313" key="10">
    <source>
        <dbReference type="Proteomes" id="UP001163823"/>
    </source>
</evidence>
<dbReference type="PANTHER" id="PTHR31218">
    <property type="entry name" value="WAT1-RELATED PROTEIN"/>
    <property type="match status" value="1"/>
</dbReference>
<feature type="transmembrane region" description="Helical" evidence="6">
    <location>
        <begin position="258"/>
        <end position="277"/>
    </location>
</feature>
<evidence type="ECO:0000313" key="9">
    <source>
        <dbReference type="EMBL" id="KAJ7949480.1"/>
    </source>
</evidence>
<evidence type="ECO:0000256" key="4">
    <source>
        <dbReference type="ARBA" id="ARBA00022989"/>
    </source>
</evidence>
<feature type="region of interest" description="Disordered" evidence="7">
    <location>
        <begin position="367"/>
        <end position="395"/>
    </location>
</feature>
<evidence type="ECO:0000256" key="3">
    <source>
        <dbReference type="ARBA" id="ARBA00022692"/>
    </source>
</evidence>
<dbReference type="SUPFAM" id="SSF103481">
    <property type="entry name" value="Multidrug resistance efflux transporter EmrE"/>
    <property type="match status" value="2"/>
</dbReference>
<evidence type="ECO:0000256" key="6">
    <source>
        <dbReference type="RuleBase" id="RU363077"/>
    </source>
</evidence>
<sequence length="395" mass="43556">MIRINKNVVKGLMPVISMVMVQIAYAVMNILYKMGVEDGMSMRILIAYRMAFASAFMVFLALLLERKKMPKFTWLILFQAFLCGLFGGCLFQILYVEGLALSSATFAVAIYNLSPAVTLIMAIIFGLEKLALPTVVGKAKVVGLVLGFGGAMLFTFYKGVEIKLWSTHIDLFHHHESTNSHVASSSNMVLGASLCLGSSICYALWLIIQTKMNKMYPCFYSSTALMSVIGTILSGGFALCLERDWQQWKLGWNIRLLIVSYSGIVTSGLLVVVISWATQVRGPFFVSVFSPLTLVLVALAGTLVLDEKLHLGSILGGLLIVCGLYIVMWAKTKEMNAILTTQVVPSTTSSQDQSQHDHHSDHKIEIVDTTTPQISNNNNENITRSFTDQRVRTVA</sequence>
<dbReference type="InterPro" id="IPR037185">
    <property type="entry name" value="EmrE-like"/>
</dbReference>
<dbReference type="GO" id="GO:0016020">
    <property type="term" value="C:membrane"/>
    <property type="evidence" value="ECO:0007669"/>
    <property type="project" value="UniProtKB-SubCell"/>
</dbReference>
<feature type="transmembrane region" description="Helical" evidence="6">
    <location>
        <begin position="108"/>
        <end position="127"/>
    </location>
</feature>
<dbReference type="InterPro" id="IPR000620">
    <property type="entry name" value="EamA_dom"/>
</dbReference>
<reference evidence="9" key="1">
    <citation type="journal article" date="2023" name="Science">
        <title>Elucidation of the pathway for biosynthesis of saponin adjuvants from the soapbark tree.</title>
        <authorList>
            <person name="Reed J."/>
            <person name="Orme A."/>
            <person name="El-Demerdash A."/>
            <person name="Owen C."/>
            <person name="Martin L.B.B."/>
            <person name="Misra R.C."/>
            <person name="Kikuchi S."/>
            <person name="Rejzek M."/>
            <person name="Martin A.C."/>
            <person name="Harkess A."/>
            <person name="Leebens-Mack J."/>
            <person name="Louveau T."/>
            <person name="Stephenson M.J."/>
            <person name="Osbourn A."/>
        </authorList>
    </citation>
    <scope>NUCLEOTIDE SEQUENCE</scope>
    <source>
        <strain evidence="9">S10</strain>
    </source>
</reference>
<dbReference type="Pfam" id="PF00892">
    <property type="entry name" value="EamA"/>
    <property type="match status" value="2"/>
</dbReference>
<gene>
    <name evidence="9" type="ORF">O6P43_029808</name>
</gene>
<protein>
    <recommendedName>
        <fullName evidence="6">WAT1-related protein</fullName>
    </recommendedName>
</protein>
<proteinExistence type="inferred from homology"/>
<evidence type="ECO:0000256" key="5">
    <source>
        <dbReference type="ARBA" id="ARBA00023136"/>
    </source>
</evidence>
<feature type="transmembrane region" description="Helical" evidence="6">
    <location>
        <begin position="311"/>
        <end position="330"/>
    </location>
</feature>
<evidence type="ECO:0000256" key="1">
    <source>
        <dbReference type="ARBA" id="ARBA00004141"/>
    </source>
</evidence>
<feature type="transmembrane region" description="Helical" evidence="6">
    <location>
        <begin position="12"/>
        <end position="32"/>
    </location>
</feature>
<comment type="caution">
    <text evidence="9">The sequence shown here is derived from an EMBL/GenBank/DDBJ whole genome shotgun (WGS) entry which is preliminary data.</text>
</comment>
<evidence type="ECO:0000259" key="8">
    <source>
        <dbReference type="Pfam" id="PF00892"/>
    </source>
</evidence>
<keyword evidence="5 6" id="KW-0472">Membrane</keyword>
<name>A0AAD7L2S7_QUISA</name>
<feature type="domain" description="EamA" evidence="8">
    <location>
        <begin position="15"/>
        <end position="155"/>
    </location>
</feature>
<keyword evidence="10" id="KW-1185">Reference proteome</keyword>
<dbReference type="EMBL" id="JARAOO010000012">
    <property type="protein sequence ID" value="KAJ7949480.1"/>
    <property type="molecule type" value="Genomic_DNA"/>
</dbReference>
<comment type="similarity">
    <text evidence="2 6">Belongs to the drug/metabolite transporter (DMT) superfamily. Plant drug/metabolite exporter (P-DME) (TC 2.A.7.4) family.</text>
</comment>
<organism evidence="9 10">
    <name type="scientific">Quillaja saponaria</name>
    <name type="common">Soap bark tree</name>
    <dbReference type="NCBI Taxonomy" id="32244"/>
    <lineage>
        <taxon>Eukaryota</taxon>
        <taxon>Viridiplantae</taxon>
        <taxon>Streptophyta</taxon>
        <taxon>Embryophyta</taxon>
        <taxon>Tracheophyta</taxon>
        <taxon>Spermatophyta</taxon>
        <taxon>Magnoliopsida</taxon>
        <taxon>eudicotyledons</taxon>
        <taxon>Gunneridae</taxon>
        <taxon>Pentapetalae</taxon>
        <taxon>rosids</taxon>
        <taxon>fabids</taxon>
        <taxon>Fabales</taxon>
        <taxon>Quillajaceae</taxon>
        <taxon>Quillaja</taxon>
    </lineage>
</organism>
<feature type="transmembrane region" description="Helical" evidence="6">
    <location>
        <begin position="139"/>
        <end position="157"/>
    </location>
</feature>
<evidence type="ECO:0000256" key="2">
    <source>
        <dbReference type="ARBA" id="ARBA00007635"/>
    </source>
</evidence>
<feature type="domain" description="EamA" evidence="8">
    <location>
        <begin position="190"/>
        <end position="328"/>
    </location>
</feature>
<dbReference type="InterPro" id="IPR030184">
    <property type="entry name" value="WAT1-related"/>
</dbReference>
<evidence type="ECO:0000256" key="7">
    <source>
        <dbReference type="SAM" id="MobiDB-lite"/>
    </source>
</evidence>
<keyword evidence="4 6" id="KW-1133">Transmembrane helix</keyword>
<feature type="transmembrane region" description="Helical" evidence="6">
    <location>
        <begin position="76"/>
        <end position="96"/>
    </location>
</feature>
<comment type="subcellular location">
    <subcellularLocation>
        <location evidence="1 6">Membrane</location>
        <topology evidence="1 6">Multi-pass membrane protein</topology>
    </subcellularLocation>
</comment>
<dbReference type="KEGG" id="qsa:O6P43_029808"/>
<feature type="transmembrane region" description="Helical" evidence="6">
    <location>
        <begin position="188"/>
        <end position="207"/>
    </location>
</feature>
<feature type="transmembrane region" description="Helical" evidence="6">
    <location>
        <begin position="219"/>
        <end position="238"/>
    </location>
</feature>
<accession>A0AAD7L2S7</accession>